<keyword evidence="2 4" id="KW-0238">DNA-binding</keyword>
<keyword evidence="7" id="KW-1185">Reference proteome</keyword>
<evidence type="ECO:0000259" key="5">
    <source>
        <dbReference type="PROSITE" id="PS50977"/>
    </source>
</evidence>
<dbReference type="PANTHER" id="PTHR30055:SF151">
    <property type="entry name" value="TRANSCRIPTIONAL REGULATORY PROTEIN"/>
    <property type="match status" value="1"/>
</dbReference>
<gene>
    <name evidence="6" type="ORF">SAMN04489727_1135</name>
</gene>
<dbReference type="Gene3D" id="1.10.357.10">
    <property type="entry name" value="Tetracycline Repressor, domain 2"/>
    <property type="match status" value="1"/>
</dbReference>
<dbReference type="Pfam" id="PF00440">
    <property type="entry name" value="TetR_N"/>
    <property type="match status" value="1"/>
</dbReference>
<dbReference type="RefSeq" id="WP_208613221.1">
    <property type="nucleotide sequence ID" value="NZ_FNSO01000003.1"/>
</dbReference>
<dbReference type="GO" id="GO:0003700">
    <property type="term" value="F:DNA-binding transcription factor activity"/>
    <property type="evidence" value="ECO:0007669"/>
    <property type="project" value="TreeGrafter"/>
</dbReference>
<dbReference type="Proteomes" id="UP000199622">
    <property type="component" value="Unassembled WGS sequence"/>
</dbReference>
<dbReference type="PANTHER" id="PTHR30055">
    <property type="entry name" value="HTH-TYPE TRANSCRIPTIONAL REGULATOR RUTR"/>
    <property type="match status" value="1"/>
</dbReference>
<dbReference type="InterPro" id="IPR036271">
    <property type="entry name" value="Tet_transcr_reg_TetR-rel_C_sf"/>
</dbReference>
<evidence type="ECO:0000256" key="2">
    <source>
        <dbReference type="ARBA" id="ARBA00023125"/>
    </source>
</evidence>
<dbReference type="PRINTS" id="PR00455">
    <property type="entry name" value="HTHTETR"/>
</dbReference>
<keyword evidence="1" id="KW-0805">Transcription regulation</keyword>
<dbReference type="SUPFAM" id="SSF48498">
    <property type="entry name" value="Tetracyclin repressor-like, C-terminal domain"/>
    <property type="match status" value="1"/>
</dbReference>
<sequence>MAETELPAALRRLWRRPAAPRAGRPAELDVDSVVVAAVELADRDGLAGVTLQKVAQSLGFTKMALYRHVGSKEELFELMADHAAGPVPDLGEPPEWREGVRQWATAVRARYAEHPWLVDVPMAGPPRGPNAIGWMDALLRALRGTRLDLGTQAGVLNVLSGHIRNAAVLSRQYAAVDQAALERDYGRALAELVEPHRFPDAAVLFTAEVFEPAGGDPADHDLTFGLELILDGVAAVIARQ</sequence>
<dbReference type="AlphaFoldDB" id="A0A1H4IVB3"/>
<dbReference type="GO" id="GO:0045892">
    <property type="term" value="P:negative regulation of DNA-templated transcription"/>
    <property type="evidence" value="ECO:0007669"/>
    <property type="project" value="InterPro"/>
</dbReference>
<evidence type="ECO:0000313" key="6">
    <source>
        <dbReference type="EMBL" id="SEB37795.1"/>
    </source>
</evidence>
<evidence type="ECO:0000256" key="3">
    <source>
        <dbReference type="ARBA" id="ARBA00023163"/>
    </source>
</evidence>
<evidence type="ECO:0000313" key="7">
    <source>
        <dbReference type="Proteomes" id="UP000199622"/>
    </source>
</evidence>
<dbReference type="InterPro" id="IPR004111">
    <property type="entry name" value="Repressor_TetR_C"/>
</dbReference>
<evidence type="ECO:0000256" key="4">
    <source>
        <dbReference type="PROSITE-ProRule" id="PRU00335"/>
    </source>
</evidence>
<protein>
    <submittedName>
        <fullName evidence="6">Regulatory protein, tetR family</fullName>
    </submittedName>
</protein>
<dbReference type="InterPro" id="IPR050109">
    <property type="entry name" value="HTH-type_TetR-like_transc_reg"/>
</dbReference>
<dbReference type="Gene3D" id="1.10.10.60">
    <property type="entry name" value="Homeodomain-like"/>
    <property type="match status" value="1"/>
</dbReference>
<dbReference type="PROSITE" id="PS50977">
    <property type="entry name" value="HTH_TETR_2"/>
    <property type="match status" value="1"/>
</dbReference>
<dbReference type="SUPFAM" id="SSF46689">
    <property type="entry name" value="Homeodomain-like"/>
    <property type="match status" value="1"/>
</dbReference>
<proteinExistence type="predicted"/>
<evidence type="ECO:0000256" key="1">
    <source>
        <dbReference type="ARBA" id="ARBA00023015"/>
    </source>
</evidence>
<dbReference type="GO" id="GO:0000976">
    <property type="term" value="F:transcription cis-regulatory region binding"/>
    <property type="evidence" value="ECO:0007669"/>
    <property type="project" value="TreeGrafter"/>
</dbReference>
<dbReference type="InterPro" id="IPR001647">
    <property type="entry name" value="HTH_TetR"/>
</dbReference>
<dbReference type="InterPro" id="IPR009057">
    <property type="entry name" value="Homeodomain-like_sf"/>
</dbReference>
<organism evidence="6 7">
    <name type="scientific">Amycolatopsis tolypomycina</name>
    <dbReference type="NCBI Taxonomy" id="208445"/>
    <lineage>
        <taxon>Bacteria</taxon>
        <taxon>Bacillati</taxon>
        <taxon>Actinomycetota</taxon>
        <taxon>Actinomycetes</taxon>
        <taxon>Pseudonocardiales</taxon>
        <taxon>Pseudonocardiaceae</taxon>
        <taxon>Amycolatopsis</taxon>
    </lineage>
</organism>
<keyword evidence="3" id="KW-0804">Transcription</keyword>
<feature type="DNA-binding region" description="H-T-H motif" evidence="4">
    <location>
        <begin position="50"/>
        <end position="69"/>
    </location>
</feature>
<dbReference type="EMBL" id="FNSO01000003">
    <property type="protein sequence ID" value="SEB37795.1"/>
    <property type="molecule type" value="Genomic_DNA"/>
</dbReference>
<dbReference type="Pfam" id="PF02909">
    <property type="entry name" value="TetR_C_1"/>
    <property type="match status" value="1"/>
</dbReference>
<accession>A0A1H4IVB3</accession>
<reference evidence="7" key="1">
    <citation type="submission" date="2016-10" db="EMBL/GenBank/DDBJ databases">
        <authorList>
            <person name="Varghese N."/>
            <person name="Submissions S."/>
        </authorList>
    </citation>
    <scope>NUCLEOTIDE SEQUENCE [LARGE SCALE GENOMIC DNA]</scope>
    <source>
        <strain evidence="7">DSM 44544</strain>
    </source>
</reference>
<name>A0A1H4IVB3_9PSEU</name>
<dbReference type="STRING" id="208445.SAMN04489727_1135"/>
<feature type="domain" description="HTH tetR-type" evidence="5">
    <location>
        <begin position="27"/>
        <end position="87"/>
    </location>
</feature>